<dbReference type="Proteomes" id="UP000305874">
    <property type="component" value="Unassembled WGS sequence"/>
</dbReference>
<dbReference type="RefSeq" id="WP_138547710.1">
    <property type="nucleotide sequence ID" value="NZ_PNCG01000004.1"/>
</dbReference>
<evidence type="ECO:0000256" key="1">
    <source>
        <dbReference type="SAM" id="MobiDB-lite"/>
    </source>
</evidence>
<evidence type="ECO:0000313" key="4">
    <source>
        <dbReference type="EMBL" id="TMP87914.1"/>
    </source>
</evidence>
<dbReference type="EMBL" id="PNCG01000004">
    <property type="protein sequence ID" value="TMP87914.1"/>
    <property type="molecule type" value="Genomic_DNA"/>
</dbReference>
<dbReference type="Pfam" id="PF20157">
    <property type="entry name" value="Maf_flag10_N"/>
    <property type="match status" value="1"/>
</dbReference>
<accession>A0A5S3Z6N3</accession>
<protein>
    <submittedName>
        <fullName evidence="4">Septum formation inhibitor Maf</fullName>
    </submittedName>
</protein>
<feature type="domain" description="Glycosyltransferase Maf N-terminal" evidence="3">
    <location>
        <begin position="41"/>
        <end position="272"/>
    </location>
</feature>
<reference evidence="4 5" key="1">
    <citation type="submission" date="2017-12" db="EMBL/GenBank/DDBJ databases">
        <authorList>
            <person name="Paulsen S."/>
            <person name="Gram L.K."/>
        </authorList>
    </citation>
    <scope>NUCLEOTIDE SEQUENCE [LARGE SCALE GENOMIC DNA]</scope>
    <source>
        <strain evidence="4 5">S2897</strain>
    </source>
</reference>
<organism evidence="4 5">
    <name type="scientific">Pseudoalteromonas ruthenica</name>
    <dbReference type="NCBI Taxonomy" id="151081"/>
    <lineage>
        <taxon>Bacteria</taxon>
        <taxon>Pseudomonadati</taxon>
        <taxon>Pseudomonadota</taxon>
        <taxon>Gammaproteobacteria</taxon>
        <taxon>Alteromonadales</taxon>
        <taxon>Pseudoalteromonadaceae</taxon>
        <taxon>Pseudoalteromonas</taxon>
    </lineage>
</organism>
<dbReference type="InterPro" id="IPR002826">
    <property type="entry name" value="MptE-like"/>
</dbReference>
<feature type="region of interest" description="Disordered" evidence="1">
    <location>
        <begin position="1"/>
        <end position="29"/>
    </location>
</feature>
<sequence>MSPDNKQTELHKALDEAEQKLSQAQQHQRREAEFAQQANQRFDNNLTAFRKYYPNIAQFIETYQTREDFCLHVTTSGHGNFFPKDSSVPLYGDDPLEQTREQLKRYTEKANFGQADYLARKSWEAGDDRLHLQYMQRLSQVLHDVYQKDYKKIVALPEHYPTALIFGIGLGYHIPELLENHSFDYMFICEPDPELFFASLFCIEWDKVIEKIDDSDGCLFINIGLDYQAFFEDVFRLAGEIGAFSTSMSFCYQHYPSEKINQLIKTFFENYYQLHQGFGFYNDAITGLAHCVHNIEQGAQCFFAQPRKANELHDVPVFVVGNGPSLDESLDYLRDNQHKAIILAAGTAYQSLLKAGITPDFHVLVERPRITYDIQKTIEPEQGYHDTNLLTVDVMYPDVLGLYKWAGMALKGPESATAFLAMKSLLKYGRQVSELPACGPFVSNTAFSYACLLGFRDIYLFGVDNGYSLSGKTHSSLSIYNDDKHKSSFKVLEGAKIRFDGNLQHDVMATPLMAMSKASFERLIMQLGNHIKIYNVGEGAKLEGAMAVEEQSLVPLSVPLDKSALVEGIKSNYFEALEFDDIEQSMGFDELASLCDYLIEIGQRPYATRDEAQAILKAQQRVVFAYKASKYRHLFHLIKGTLLYFHCPMVSLLYYFEDEAATLQEFQRCLDLWHQFLADIKDDFPVNWKAKCTWTKPQYQQYKEAK</sequence>
<feature type="domain" description="6-hydroxymethylpterin diphosphokinase MptE-like" evidence="2">
    <location>
        <begin position="292"/>
        <end position="468"/>
    </location>
</feature>
<name>A0A5S3Z6N3_9GAMM</name>
<gene>
    <name evidence="4" type="ORF">CWC05_06400</name>
</gene>
<dbReference type="InterPro" id="IPR045376">
    <property type="entry name" value="Maf_N"/>
</dbReference>
<dbReference type="Pfam" id="PF01973">
    <property type="entry name" value="MptE-like"/>
    <property type="match status" value="1"/>
</dbReference>
<dbReference type="AlphaFoldDB" id="A0A5S3Z6N3"/>
<dbReference type="PANTHER" id="PTHR41786">
    <property type="entry name" value="MOTILITY ACCESSORY FACTOR MAF"/>
    <property type="match status" value="1"/>
</dbReference>
<feature type="compositionally biased region" description="Basic and acidic residues" evidence="1">
    <location>
        <begin position="1"/>
        <end position="19"/>
    </location>
</feature>
<dbReference type="PANTHER" id="PTHR41786:SF1">
    <property type="entry name" value="6-HYDROXYMETHYLPTERIN DIPHOSPHOKINASE MPTE-LIKE DOMAIN-CONTAINING PROTEIN"/>
    <property type="match status" value="1"/>
</dbReference>
<evidence type="ECO:0000259" key="3">
    <source>
        <dbReference type="Pfam" id="PF20157"/>
    </source>
</evidence>
<proteinExistence type="predicted"/>
<comment type="caution">
    <text evidence="4">The sequence shown here is derived from an EMBL/GenBank/DDBJ whole genome shotgun (WGS) entry which is preliminary data.</text>
</comment>
<evidence type="ECO:0000259" key="2">
    <source>
        <dbReference type="Pfam" id="PF01973"/>
    </source>
</evidence>
<reference evidence="5" key="2">
    <citation type="submission" date="2019-06" db="EMBL/GenBank/DDBJ databases">
        <title>Co-occurence of chitin degradation, pigmentation and bioactivity in marine Pseudoalteromonas.</title>
        <authorList>
            <person name="Sonnenschein E.C."/>
            <person name="Bech P.K."/>
        </authorList>
    </citation>
    <scope>NUCLEOTIDE SEQUENCE [LARGE SCALE GENOMIC DNA]</scope>
    <source>
        <strain evidence="5">S2897</strain>
    </source>
</reference>
<evidence type="ECO:0000313" key="5">
    <source>
        <dbReference type="Proteomes" id="UP000305874"/>
    </source>
</evidence>